<evidence type="ECO:0000313" key="4">
    <source>
        <dbReference type="Proteomes" id="UP001501563"/>
    </source>
</evidence>
<protein>
    <recommendedName>
        <fullName evidence="5">HNH nuclease domain-containing protein</fullName>
    </recommendedName>
</protein>
<feature type="domain" description="ScoMcrA-like N-terminal head" evidence="2">
    <location>
        <begin position="6"/>
        <end position="91"/>
    </location>
</feature>
<dbReference type="RefSeq" id="WP_345546996.1">
    <property type="nucleotide sequence ID" value="NZ_BAAAZA010000003.1"/>
</dbReference>
<sequence>MRIKDLTSAAAVEKALAEYDSLGGQAFRGKYNFGPSTQYYVSHTGRLYDAKAIAGVAYGYQHPSDGPLSNQQLDGGEAGANPVLRALGFTVLNSHSESVDDEREWRIAVWGNLLARRDSAGLVTADAVRAVGAYGNFRGIWADKSRTQKIHTDGVTIGLKHTGQHYPDDLDEDGVLYHYPVTRQRGRDLGEVNATKAAATLRLPLFVITEHGDLRGVQLAWVEGWEDESSLFLVKFGETPPVHVLDHDRSEEHPFQLEGNRRRRRNGTVVTRPDQARFKLEVFQRYGARCPLSGIAIPQMVEAAHLRGDADGGTSDARNGLPMNAALHRAFDAHLFAINPDTLSAEARPGGPSLEDMGILHPKLALDRMPRPEALRWRYNEWLRCTGREGEVPIDR</sequence>
<dbReference type="Pfam" id="PF26345">
    <property type="entry name" value="ScoMcrA_N"/>
    <property type="match status" value="1"/>
</dbReference>
<organism evidence="3 4">
    <name type="scientific">Streptomyces lannensis</name>
    <dbReference type="NCBI Taxonomy" id="766498"/>
    <lineage>
        <taxon>Bacteria</taxon>
        <taxon>Bacillati</taxon>
        <taxon>Actinomycetota</taxon>
        <taxon>Actinomycetes</taxon>
        <taxon>Kitasatosporales</taxon>
        <taxon>Streptomycetaceae</taxon>
        <taxon>Streptomyces</taxon>
    </lineage>
</organism>
<dbReference type="Proteomes" id="UP001501563">
    <property type="component" value="Unassembled WGS sequence"/>
</dbReference>
<comment type="caution">
    <text evidence="3">The sequence shown here is derived from an EMBL/GenBank/DDBJ whole genome shotgun (WGS) entry which is preliminary data.</text>
</comment>
<evidence type="ECO:0008006" key="5">
    <source>
        <dbReference type="Google" id="ProtNLM"/>
    </source>
</evidence>
<dbReference type="InterPro" id="IPR003615">
    <property type="entry name" value="HNH_nuc"/>
</dbReference>
<dbReference type="EMBL" id="BAAAZA010000003">
    <property type="protein sequence ID" value="GAA3852729.1"/>
    <property type="molecule type" value="Genomic_DNA"/>
</dbReference>
<accession>A0ABP7JT99</accession>
<proteinExistence type="predicted"/>
<evidence type="ECO:0000313" key="3">
    <source>
        <dbReference type="EMBL" id="GAA3852729.1"/>
    </source>
</evidence>
<keyword evidence="4" id="KW-1185">Reference proteome</keyword>
<evidence type="ECO:0000259" key="1">
    <source>
        <dbReference type="Pfam" id="PF13391"/>
    </source>
</evidence>
<dbReference type="InterPro" id="IPR058807">
    <property type="entry name" value="ScoMcrA_N"/>
</dbReference>
<evidence type="ECO:0000259" key="2">
    <source>
        <dbReference type="Pfam" id="PF26345"/>
    </source>
</evidence>
<name>A0ABP7JT99_9ACTN</name>
<gene>
    <name evidence="3" type="ORF">GCM10022207_14410</name>
</gene>
<reference evidence="4" key="1">
    <citation type="journal article" date="2019" name="Int. J. Syst. Evol. Microbiol.">
        <title>The Global Catalogue of Microorganisms (GCM) 10K type strain sequencing project: providing services to taxonomists for standard genome sequencing and annotation.</title>
        <authorList>
            <consortium name="The Broad Institute Genomics Platform"/>
            <consortium name="The Broad Institute Genome Sequencing Center for Infectious Disease"/>
            <person name="Wu L."/>
            <person name="Ma J."/>
        </authorList>
    </citation>
    <scope>NUCLEOTIDE SEQUENCE [LARGE SCALE GENOMIC DNA]</scope>
    <source>
        <strain evidence="4">JCM 16578</strain>
    </source>
</reference>
<feature type="domain" description="HNH nuclease" evidence="1">
    <location>
        <begin position="290"/>
        <end position="339"/>
    </location>
</feature>
<dbReference type="Pfam" id="PF13391">
    <property type="entry name" value="HNH_2"/>
    <property type="match status" value="1"/>
</dbReference>